<dbReference type="InterPro" id="IPR011009">
    <property type="entry name" value="Kinase-like_dom_sf"/>
</dbReference>
<dbReference type="AlphaFoldDB" id="A0A9P7YCS8"/>
<proteinExistence type="predicted"/>
<feature type="compositionally biased region" description="Basic and acidic residues" evidence="1">
    <location>
        <begin position="1103"/>
        <end position="1121"/>
    </location>
</feature>
<evidence type="ECO:0000313" key="3">
    <source>
        <dbReference type="Proteomes" id="UP000824998"/>
    </source>
</evidence>
<feature type="non-terminal residue" evidence="2">
    <location>
        <position position="1222"/>
    </location>
</feature>
<feature type="compositionally biased region" description="Basic and acidic residues" evidence="1">
    <location>
        <begin position="736"/>
        <end position="753"/>
    </location>
</feature>
<evidence type="ECO:0000313" key="2">
    <source>
        <dbReference type="EMBL" id="KAG9231294.1"/>
    </source>
</evidence>
<protein>
    <recommendedName>
        <fullName evidence="4">Protein kinase domain-containing protein</fullName>
    </recommendedName>
</protein>
<evidence type="ECO:0008006" key="4">
    <source>
        <dbReference type="Google" id="ProtNLM"/>
    </source>
</evidence>
<feature type="compositionally biased region" description="Basic and acidic residues" evidence="1">
    <location>
        <begin position="1140"/>
        <end position="1152"/>
    </location>
</feature>
<evidence type="ECO:0000256" key="1">
    <source>
        <dbReference type="SAM" id="MobiDB-lite"/>
    </source>
</evidence>
<feature type="region of interest" description="Disordered" evidence="1">
    <location>
        <begin position="728"/>
        <end position="762"/>
    </location>
</feature>
<feature type="compositionally biased region" description="Acidic residues" evidence="1">
    <location>
        <begin position="843"/>
        <end position="875"/>
    </location>
</feature>
<accession>A0A9P7YCS8</accession>
<dbReference type="Proteomes" id="UP000824998">
    <property type="component" value="Unassembled WGS sequence"/>
</dbReference>
<dbReference type="OrthoDB" id="5418235at2759"/>
<dbReference type="SUPFAM" id="SSF56112">
    <property type="entry name" value="Protein kinase-like (PK-like)"/>
    <property type="match status" value="1"/>
</dbReference>
<keyword evidence="3" id="KW-1185">Reference proteome</keyword>
<feature type="region of interest" description="Disordered" evidence="1">
    <location>
        <begin position="155"/>
        <end position="174"/>
    </location>
</feature>
<reference evidence="2" key="1">
    <citation type="journal article" date="2021" name="IMA Fungus">
        <title>Genomic characterization of three marine fungi, including Emericellopsis atlantica sp. nov. with signatures of a generalist lifestyle and marine biomass degradation.</title>
        <authorList>
            <person name="Hagestad O.C."/>
            <person name="Hou L."/>
            <person name="Andersen J.H."/>
            <person name="Hansen E.H."/>
            <person name="Altermark B."/>
            <person name="Li C."/>
            <person name="Kuhnert E."/>
            <person name="Cox R.J."/>
            <person name="Crous P.W."/>
            <person name="Spatafora J.W."/>
            <person name="Lail K."/>
            <person name="Amirebrahimi M."/>
            <person name="Lipzen A."/>
            <person name="Pangilinan J."/>
            <person name="Andreopoulos W."/>
            <person name="Hayes R.D."/>
            <person name="Ng V."/>
            <person name="Grigoriev I.V."/>
            <person name="Jackson S.A."/>
            <person name="Sutton T.D.S."/>
            <person name="Dobson A.D.W."/>
            <person name="Rama T."/>
        </authorList>
    </citation>
    <scope>NUCLEOTIDE SEQUENCE</scope>
    <source>
        <strain evidence="2">TRa018bII</strain>
    </source>
</reference>
<feature type="region of interest" description="Disordered" evidence="1">
    <location>
        <begin position="538"/>
        <end position="630"/>
    </location>
</feature>
<feature type="region of interest" description="Disordered" evidence="1">
    <location>
        <begin position="1084"/>
        <end position="1175"/>
    </location>
</feature>
<dbReference type="PANTHER" id="PTHR37542">
    <property type="entry name" value="HELO DOMAIN-CONTAINING PROTEIN-RELATED"/>
    <property type="match status" value="1"/>
</dbReference>
<feature type="compositionally biased region" description="Basic and acidic residues" evidence="1">
    <location>
        <begin position="1160"/>
        <end position="1169"/>
    </location>
</feature>
<feature type="region of interest" description="Disordered" evidence="1">
    <location>
        <begin position="812"/>
        <end position="886"/>
    </location>
</feature>
<feature type="compositionally biased region" description="Polar residues" evidence="1">
    <location>
        <begin position="577"/>
        <end position="597"/>
    </location>
</feature>
<dbReference type="EMBL" id="MU251612">
    <property type="protein sequence ID" value="KAG9231294.1"/>
    <property type="molecule type" value="Genomic_DNA"/>
</dbReference>
<gene>
    <name evidence="2" type="ORF">BJ875DRAFT_430011</name>
</gene>
<dbReference type="Gene3D" id="1.10.510.10">
    <property type="entry name" value="Transferase(Phosphotransferase) domain 1"/>
    <property type="match status" value="1"/>
</dbReference>
<dbReference type="PANTHER" id="PTHR37542:SF2">
    <property type="entry name" value="PROTEIN KINASE DOMAIN-CONTAINING PROTEIN"/>
    <property type="match status" value="1"/>
</dbReference>
<comment type="caution">
    <text evidence="2">The sequence shown here is derived from an EMBL/GenBank/DDBJ whole genome shotgun (WGS) entry which is preliminary data.</text>
</comment>
<name>A0A9P7YCS8_9HELO</name>
<sequence length="1222" mass="136356">MDSLFSLPLPFQRRLTKMYTDTKSSYDFVKEPVQAAEDPELVSLHRKLRIQKDRLVSWGLEWSDPSQSPDIDESINKAGLSELVGSVMSTIKEILAEAEPLWQSSKSRTMDEKGPGMEKALDRKQSLITWDKSRFQDLVRDLTMSIDTLYDLSRTRQSARKAHPGKTSDSSLTKSHAVEERLFESNRIQTPKQIDPAALIWPRDLKGIQLGMLQPAKSPRQIVFMRRPSSLPDSRKHGQQLPLVPVLLEHALYDPIYSITGIQPSLTRFEKLFAALSQSYISTGRTLSGLLHLIGYFEEPESSRFCLLFALPTHFGPVDIASPRLPSISFLSDILLARYEPSLEIKYRLAHNVATAVFDLHSKGIVHGNICPSNILFIEHQSQAKSRMDVGQINMRQSFLSSYDLFSDNVTDGDSSNTSAMFLHRHSLDPRTTRYTNLTSESKSLDLYSLAMLLLEIGLWTPLPDIFSAMNTVPDNPTGVFKQLATRCGSLYMKTVQACWRAPEDELSQKARADVMHQKTFWKVSKALQTCCALDETAEEENTESDDHSTPIKSGSSTPIRRGLRESKSQAFAAGPTTPSRPTWSEKPSFTKQTSAPTFPEVINWNEKPTTKPAAPVQVPAPPQSLEKPKPKLRTYPAVKINQEHLNFWHTGLMPHINHVLRGFYRKYPESVEISLESIGESPTTTKPTILVICTSVQKVRSILKKHLVYDKQTYGLKVCRGKVLRSRSKGARRSMARELSGDKPVNAEHQDRPGNGASIGAYVNDKHLPPVSLGGLIMINGEPYGMTVHHMLDDPEEDDEDEIPAEPVLRSSAYYSDMPELTHSDSSDYSSGDEFMFQLSDSESEFGSEADSESEFDDDDDYMDESDRDEEPGDIEGIPEGCGEGYIITQPAIDDVDAEFYPDQETRDEDHLDSYTLGQVHASSGIRRRTEDGTIHEIDWALFEINEERRPEGNNIENGERFCRHKQGKYPLSVAPSKDLANLPVHCMARTSGLRNGRILPGMAIVKIYGRETPSSSYQVAGGIGVPGDSGAWVIDNEQGRACGHVLAWSPRKRVAYICPMDILLRDIKQTLHAERISMPGGEDLFVSEKPETRPKAVQRTASEESSHPEIASSHEEEYLNRPSDFKLQPTPEQIDASLIRDDHRTQHPERSPSTTSTNKEKEKEKSGELPFTIPIRLVSGSGGDAKTALRHDVNFIGSSRASGRTIEDVGVGTGVGVGVG</sequence>
<organism evidence="2 3">
    <name type="scientific">Amylocarpus encephaloides</name>
    <dbReference type="NCBI Taxonomy" id="45428"/>
    <lineage>
        <taxon>Eukaryota</taxon>
        <taxon>Fungi</taxon>
        <taxon>Dikarya</taxon>
        <taxon>Ascomycota</taxon>
        <taxon>Pezizomycotina</taxon>
        <taxon>Leotiomycetes</taxon>
        <taxon>Helotiales</taxon>
        <taxon>Helotiales incertae sedis</taxon>
        <taxon>Amylocarpus</taxon>
    </lineage>
</organism>